<protein>
    <recommendedName>
        <fullName evidence="2">PDZ domain-containing protein</fullName>
    </recommendedName>
</protein>
<dbReference type="PROSITE" id="PS50106">
    <property type="entry name" value="PDZ"/>
    <property type="match status" value="1"/>
</dbReference>
<dbReference type="VEuPathDB" id="FungiDB:H310_06591"/>
<dbReference type="OrthoDB" id="165498at2759"/>
<dbReference type="eggNOG" id="ENOG502S01F">
    <property type="taxonomic scope" value="Eukaryota"/>
</dbReference>
<dbReference type="InterPro" id="IPR036034">
    <property type="entry name" value="PDZ_sf"/>
</dbReference>
<organism evidence="3">
    <name type="scientific">Aphanomyces invadans</name>
    <dbReference type="NCBI Taxonomy" id="157072"/>
    <lineage>
        <taxon>Eukaryota</taxon>
        <taxon>Sar</taxon>
        <taxon>Stramenopiles</taxon>
        <taxon>Oomycota</taxon>
        <taxon>Saprolegniomycetes</taxon>
        <taxon>Saprolegniales</taxon>
        <taxon>Verrucalvaceae</taxon>
        <taxon>Aphanomyces</taxon>
    </lineage>
</organism>
<feature type="region of interest" description="Disordered" evidence="1">
    <location>
        <begin position="171"/>
        <end position="239"/>
    </location>
</feature>
<dbReference type="SUPFAM" id="SSF50156">
    <property type="entry name" value="PDZ domain-like"/>
    <property type="match status" value="1"/>
</dbReference>
<evidence type="ECO:0000256" key="1">
    <source>
        <dbReference type="SAM" id="MobiDB-lite"/>
    </source>
</evidence>
<dbReference type="InterPro" id="IPR013783">
    <property type="entry name" value="Ig-like_fold"/>
</dbReference>
<dbReference type="Gene3D" id="2.30.42.10">
    <property type="match status" value="1"/>
</dbReference>
<dbReference type="EMBL" id="KI913963">
    <property type="protein sequence ID" value="ETW00938.1"/>
    <property type="molecule type" value="Genomic_DNA"/>
</dbReference>
<gene>
    <name evidence="3" type="ORF">H310_06591</name>
</gene>
<accession>A0A024U5T3</accession>
<dbReference type="SMART" id="SM00060">
    <property type="entry name" value="FN3"/>
    <property type="match status" value="2"/>
</dbReference>
<dbReference type="SUPFAM" id="SSF49265">
    <property type="entry name" value="Fibronectin type III"/>
    <property type="match status" value="2"/>
</dbReference>
<reference evidence="3" key="1">
    <citation type="submission" date="2013-12" db="EMBL/GenBank/DDBJ databases">
        <title>The Genome Sequence of Aphanomyces invadans NJM9701.</title>
        <authorList>
            <consortium name="The Broad Institute Genomics Platform"/>
            <person name="Russ C."/>
            <person name="Tyler B."/>
            <person name="van West P."/>
            <person name="Dieguez-Uribeondo J."/>
            <person name="Young S.K."/>
            <person name="Zeng Q."/>
            <person name="Gargeya S."/>
            <person name="Fitzgerald M."/>
            <person name="Abouelleil A."/>
            <person name="Alvarado L."/>
            <person name="Chapman S.B."/>
            <person name="Gainer-Dewar J."/>
            <person name="Goldberg J."/>
            <person name="Griggs A."/>
            <person name="Gujja S."/>
            <person name="Hansen M."/>
            <person name="Howarth C."/>
            <person name="Imamovic A."/>
            <person name="Ireland A."/>
            <person name="Larimer J."/>
            <person name="McCowan C."/>
            <person name="Murphy C."/>
            <person name="Pearson M."/>
            <person name="Poon T.W."/>
            <person name="Priest M."/>
            <person name="Roberts A."/>
            <person name="Saif S."/>
            <person name="Shea T."/>
            <person name="Sykes S."/>
            <person name="Wortman J."/>
            <person name="Nusbaum C."/>
            <person name="Birren B."/>
        </authorList>
    </citation>
    <scope>NUCLEOTIDE SEQUENCE [LARGE SCALE GENOMIC DNA]</scope>
    <source>
        <strain evidence="3">NJM9701</strain>
    </source>
</reference>
<name>A0A024U5T3_9STRA</name>
<dbReference type="InterPro" id="IPR003961">
    <property type="entry name" value="FN3_dom"/>
</dbReference>
<evidence type="ECO:0000313" key="3">
    <source>
        <dbReference type="EMBL" id="ETW00938.1"/>
    </source>
</evidence>
<feature type="compositionally biased region" description="Acidic residues" evidence="1">
    <location>
        <begin position="174"/>
        <end position="184"/>
    </location>
</feature>
<dbReference type="InterPro" id="IPR001478">
    <property type="entry name" value="PDZ"/>
</dbReference>
<dbReference type="InterPro" id="IPR036116">
    <property type="entry name" value="FN3_sf"/>
</dbReference>
<feature type="domain" description="PDZ" evidence="2">
    <location>
        <begin position="72"/>
        <end position="140"/>
    </location>
</feature>
<sequence length="610" mass="66281">MHECAAVVATPLPHDDESTKHLARLREDNNGAAVPRVKVTTSESEPTHAAHDDGHFASTEFEYDVSFDEVKIGLSLEVIHPNVVRVKDTSGPASTCGCIQVGDVLVRVHGHDIAHDRFAQVMLTLKSAPRPLHLHFRRPMRAVELPPNFELDREHHLASAWRPNDMDSVCACHEEDDEGDDDSNVDTAHDDSYSLPGSSISSRQSRALRRAPLQRTDAPCRQPDAPENDGEGPLPTRAPSSLAAQWKSITDWSFGLTKLSPPPPSIIQPFDDFQTAMLSLRIEPPTASLLPATPGRPTPSEDGAALLLRWQPCVGAKTYHLQQSRDWPVKVWKQCSTTPIQPSVRQTDHPAGDAEVPTDMALLECVVYGLDFSRSYVFRVRCALESGACGDFSDASDAITTSPKAPNAQSPVKMSGACIPTPPADVALVYHSDFEGDSNAMSLVVTWTAVPHATAYQVQWMRHGQRLVWRNSPELSAWEVAVDQPSPERVENETAAAAAAPTMQYMLQGLASCTEYVVRIRAACRAPTAAVVWGDFSAWSSPLATIASEEDLMHARDALARKEAAMAVVDHIKNMANSVKEAVGGRPPATAPASSNNAGLFAQVCQLYKS</sequence>
<dbReference type="Gene3D" id="2.60.40.10">
    <property type="entry name" value="Immunoglobulins"/>
    <property type="match status" value="2"/>
</dbReference>
<dbReference type="RefSeq" id="XP_008869936.1">
    <property type="nucleotide sequence ID" value="XM_008871714.1"/>
</dbReference>
<evidence type="ECO:0000259" key="2">
    <source>
        <dbReference type="PROSITE" id="PS50106"/>
    </source>
</evidence>
<proteinExistence type="predicted"/>
<dbReference type="GeneID" id="20083641"/>
<feature type="compositionally biased region" description="Polar residues" evidence="1">
    <location>
        <begin position="195"/>
        <end position="205"/>
    </location>
</feature>
<dbReference type="AlphaFoldDB" id="A0A024U5T3"/>
<dbReference type="CDD" id="cd00136">
    <property type="entry name" value="PDZ_canonical"/>
    <property type="match status" value="1"/>
</dbReference>
<dbReference type="SMART" id="SM00228">
    <property type="entry name" value="PDZ"/>
    <property type="match status" value="1"/>
</dbReference>